<feature type="domain" description="Signal transduction histidine kinase internal region" evidence="3">
    <location>
        <begin position="437"/>
        <end position="516"/>
    </location>
</feature>
<feature type="signal peptide" evidence="2">
    <location>
        <begin position="1"/>
        <end position="21"/>
    </location>
</feature>
<keyword evidence="5" id="KW-1185">Reference proteome</keyword>
<dbReference type="PANTHER" id="PTHR34220">
    <property type="entry name" value="SENSOR HISTIDINE KINASE YPDA"/>
    <property type="match status" value="1"/>
</dbReference>
<evidence type="ECO:0000256" key="1">
    <source>
        <dbReference type="SAM" id="Phobius"/>
    </source>
</evidence>
<proteinExistence type="predicted"/>
<reference evidence="4 5" key="1">
    <citation type="submission" date="2023-12" db="EMBL/GenBank/DDBJ databases">
        <title>Novel species of the genus Arcicella isolated from rivers.</title>
        <authorList>
            <person name="Lu H."/>
        </authorList>
    </citation>
    <scope>NUCLEOTIDE SEQUENCE [LARGE SCALE GENOMIC DNA]</scope>
    <source>
        <strain evidence="4 5">LMG 21963</strain>
    </source>
</reference>
<dbReference type="SUPFAM" id="SSF55874">
    <property type="entry name" value="ATPase domain of HSP90 chaperone/DNA topoisomerase II/histidine kinase"/>
    <property type="match status" value="1"/>
</dbReference>
<evidence type="ECO:0000313" key="4">
    <source>
        <dbReference type="EMBL" id="MEA5260731.1"/>
    </source>
</evidence>
<evidence type="ECO:0000259" key="3">
    <source>
        <dbReference type="Pfam" id="PF06580"/>
    </source>
</evidence>
<dbReference type="Pfam" id="PF06580">
    <property type="entry name" value="His_kinase"/>
    <property type="match status" value="1"/>
</dbReference>
<keyword evidence="1" id="KW-0812">Transmembrane</keyword>
<protein>
    <submittedName>
        <fullName evidence="4">Histidine kinase</fullName>
    </submittedName>
</protein>
<evidence type="ECO:0000313" key="5">
    <source>
        <dbReference type="Proteomes" id="UP001304671"/>
    </source>
</evidence>
<feature type="transmembrane region" description="Helical" evidence="1">
    <location>
        <begin position="235"/>
        <end position="256"/>
    </location>
</feature>
<accession>A0ABU5QUE8</accession>
<dbReference type="EMBL" id="JAYFUL010000065">
    <property type="protein sequence ID" value="MEA5260731.1"/>
    <property type="molecule type" value="Genomic_DNA"/>
</dbReference>
<dbReference type="RefSeq" id="WP_323253511.1">
    <property type="nucleotide sequence ID" value="NZ_JAYFUL010000065.1"/>
</dbReference>
<dbReference type="Gene3D" id="3.30.565.10">
    <property type="entry name" value="Histidine kinase-like ATPase, C-terminal domain"/>
    <property type="match status" value="1"/>
</dbReference>
<sequence>MKKLRYLLVFLILGTTCFSQDHEKLPTKPWKEIVEMNNDYQQITKWDNDIYVSLEGNYTAEDSITIGNILKKLDTLTETISIQFSKSEKPNFKIKFLDAVLKEGNSYTTSRFGYQGQGYSSCELYIYKIDEGDTDLDIRKSLESRIAKALVGGTFAYPLIEEKRNSIFNLMIALSNSKIPLNDEDKAIIEEVYKKGFEEKLAKAQNQFKDSVIKKIEEGRILRRDGSLWWVKNPVAIIFLPALILVLLGLFFIHKINKSINIKIKKDWLQFGIVAAIALLFADIIIVLYNYLYDLLTIPVEYQYTRIIIKDSILSTSLLLAILFPFLYLFRFIELKIQKTVKNLFAKTGLIFLSTGFLPFGCFLIFFFIFNNALSDQENYLFGKYQQNYLALSQVFLFLMAIASLRALIGYFIFKERNLMIENETKLANLRELKAKAELKSLQSQINPHFLYNSLNSIASLAPIDAQKTQKMAHSLSDLFKYSINRKDKKTSTVHDEVEMVKTYLDIEKIRFGDRLQFTVTVDKDLENHEIPLFLIQPLVENAVKHGISRNEGIGKIDLKIAKEQNEITIAVSDNGPDFPEGLLSGHGLQTVFDLLRLTYGDKATLNWTNTPEKMIIITIPESI</sequence>
<dbReference type="InterPro" id="IPR050640">
    <property type="entry name" value="Bact_2-comp_sensor_kinase"/>
</dbReference>
<dbReference type="GO" id="GO:0016301">
    <property type="term" value="F:kinase activity"/>
    <property type="evidence" value="ECO:0007669"/>
    <property type="project" value="UniProtKB-KW"/>
</dbReference>
<dbReference type="InterPro" id="IPR010559">
    <property type="entry name" value="Sig_transdc_His_kin_internal"/>
</dbReference>
<feature type="transmembrane region" description="Helical" evidence="1">
    <location>
        <begin position="312"/>
        <end position="330"/>
    </location>
</feature>
<name>A0ABU5QUE8_9BACT</name>
<feature type="chain" id="PRO_5046749639" evidence="2">
    <location>
        <begin position="22"/>
        <end position="624"/>
    </location>
</feature>
<keyword evidence="1" id="KW-1133">Transmembrane helix</keyword>
<dbReference type="PANTHER" id="PTHR34220:SF7">
    <property type="entry name" value="SENSOR HISTIDINE KINASE YPDA"/>
    <property type="match status" value="1"/>
</dbReference>
<dbReference type="InterPro" id="IPR036890">
    <property type="entry name" value="HATPase_C_sf"/>
</dbReference>
<evidence type="ECO:0000256" key="2">
    <source>
        <dbReference type="SAM" id="SignalP"/>
    </source>
</evidence>
<keyword evidence="4" id="KW-0418">Kinase</keyword>
<keyword evidence="1" id="KW-0472">Membrane</keyword>
<gene>
    <name evidence="4" type="ORF">VB264_23230</name>
</gene>
<dbReference type="Proteomes" id="UP001304671">
    <property type="component" value="Unassembled WGS sequence"/>
</dbReference>
<keyword evidence="2" id="KW-0732">Signal</keyword>
<feature type="transmembrane region" description="Helical" evidence="1">
    <location>
        <begin position="268"/>
        <end position="292"/>
    </location>
</feature>
<organism evidence="4 5">
    <name type="scientific">Arcicella aquatica</name>
    <dbReference type="NCBI Taxonomy" id="217141"/>
    <lineage>
        <taxon>Bacteria</taxon>
        <taxon>Pseudomonadati</taxon>
        <taxon>Bacteroidota</taxon>
        <taxon>Cytophagia</taxon>
        <taxon>Cytophagales</taxon>
        <taxon>Flectobacillaceae</taxon>
        <taxon>Arcicella</taxon>
    </lineage>
</organism>
<feature type="transmembrane region" description="Helical" evidence="1">
    <location>
        <begin position="390"/>
        <end position="414"/>
    </location>
</feature>
<keyword evidence="4" id="KW-0808">Transferase</keyword>
<comment type="caution">
    <text evidence="4">The sequence shown here is derived from an EMBL/GenBank/DDBJ whole genome shotgun (WGS) entry which is preliminary data.</text>
</comment>
<feature type="transmembrane region" description="Helical" evidence="1">
    <location>
        <begin position="350"/>
        <end position="370"/>
    </location>
</feature>